<reference evidence="1 2" key="1">
    <citation type="submission" date="2016-10" db="EMBL/GenBank/DDBJ databases">
        <title>Complete Genome Sequence of Flavobacterium sp. PK15.</title>
        <authorList>
            <person name="Ekwe A."/>
            <person name="Kim S.B."/>
        </authorList>
    </citation>
    <scope>NUCLEOTIDE SEQUENCE [LARGE SCALE GENOMIC DNA]</scope>
    <source>
        <strain evidence="1 2">PK15</strain>
    </source>
</reference>
<dbReference type="NCBIfam" id="TIGR03514">
    <property type="entry name" value="GldB_lipo"/>
    <property type="match status" value="1"/>
</dbReference>
<evidence type="ECO:0000313" key="2">
    <source>
        <dbReference type="Proteomes" id="UP000178198"/>
    </source>
</evidence>
<proteinExistence type="predicted"/>
<dbReference type="Pfam" id="PF25594">
    <property type="entry name" value="GldB_lipo"/>
    <property type="match status" value="1"/>
</dbReference>
<dbReference type="OrthoDB" id="976022at2"/>
<dbReference type="EMBL" id="CP017774">
    <property type="protein sequence ID" value="AOZ99680.1"/>
    <property type="molecule type" value="Genomic_DNA"/>
</dbReference>
<dbReference type="InterPro" id="IPR019853">
    <property type="entry name" value="GldB-like"/>
</dbReference>
<dbReference type="RefSeq" id="WP_071184928.1">
    <property type="nucleotide sequence ID" value="NZ_CP017774.1"/>
</dbReference>
<keyword evidence="1" id="KW-0449">Lipoprotein</keyword>
<evidence type="ECO:0000313" key="1">
    <source>
        <dbReference type="EMBL" id="AOZ99680.1"/>
    </source>
</evidence>
<accession>A0A1D9PAQ1</accession>
<sequence>MKTCVFSLVLLFFFLSCETKNKTEKAVEAISVDLKVVRFDKIFFETAPEDLPKIKKEFPFFFPTGNDAAVWLEKMQNPLWRELYSEVQKKFSNFDLYKAELEGVFKHIKYNFPKTVTPKVYTIVAEMDYNNKVIYADSLLIISLEMYLGKEHKFYQFPNYLKQNFEPRQMMPDVVESFARRQIPPSIEKNFLAAMIYSGKQLYLKDKLLSEDYTDADKIGYTAEQLLWCQENESYMWRYFIEDQLLYNDDPKLIPRFISPAPFSKFYLEIDNESPGKVGAWIGWQIVRSYMKNNEVSLPQLMQMSAKEIFEKSNYKPKK</sequence>
<dbReference type="AlphaFoldDB" id="A0A1D9PAQ1"/>
<gene>
    <name evidence="1" type="ORF">BIW12_09640</name>
</gene>
<dbReference type="PROSITE" id="PS51257">
    <property type="entry name" value="PROKAR_LIPOPROTEIN"/>
    <property type="match status" value="1"/>
</dbReference>
<dbReference type="STRING" id="1306519.BIW12_09640"/>
<keyword evidence="2" id="KW-1185">Reference proteome</keyword>
<dbReference type="KEGG" id="fcm:BIW12_09640"/>
<protein>
    <submittedName>
        <fullName evidence="1">Gliding motility lipoprotein GldB</fullName>
    </submittedName>
</protein>
<name>A0A1D9PAQ1_9FLAO</name>
<dbReference type="Proteomes" id="UP000178198">
    <property type="component" value="Chromosome"/>
</dbReference>
<organism evidence="1 2">
    <name type="scientific">Flavobacterium commune</name>
    <dbReference type="NCBI Taxonomy" id="1306519"/>
    <lineage>
        <taxon>Bacteria</taxon>
        <taxon>Pseudomonadati</taxon>
        <taxon>Bacteroidota</taxon>
        <taxon>Flavobacteriia</taxon>
        <taxon>Flavobacteriales</taxon>
        <taxon>Flavobacteriaceae</taxon>
        <taxon>Flavobacterium</taxon>
    </lineage>
</organism>